<dbReference type="RefSeq" id="WP_089916776.1">
    <property type="nucleotide sequence ID" value="NZ_FOBB01000005.1"/>
</dbReference>
<keyword evidence="3" id="KW-1185">Reference proteome</keyword>
<dbReference type="OrthoDB" id="9790031at2"/>
<dbReference type="EMBL" id="FOBB01000005">
    <property type="protein sequence ID" value="SEM64680.1"/>
    <property type="molecule type" value="Genomic_DNA"/>
</dbReference>
<dbReference type="InterPro" id="IPR027417">
    <property type="entry name" value="P-loop_NTPase"/>
</dbReference>
<dbReference type="Pfam" id="PF01935">
    <property type="entry name" value="DUF87"/>
    <property type="match status" value="1"/>
</dbReference>
<proteinExistence type="predicted"/>
<dbReference type="InterPro" id="IPR023214">
    <property type="entry name" value="HAD_sf"/>
</dbReference>
<dbReference type="InterPro" id="IPR002789">
    <property type="entry name" value="HerA_central"/>
</dbReference>
<dbReference type="PANTHER" id="PTHR10000:SF8">
    <property type="entry name" value="HAD SUPERFAMILY HYDROLASE-LIKE, TYPE 3"/>
    <property type="match status" value="1"/>
</dbReference>
<dbReference type="SUPFAM" id="SSF52540">
    <property type="entry name" value="P-loop containing nucleoside triphosphate hydrolases"/>
    <property type="match status" value="1"/>
</dbReference>
<dbReference type="AlphaFoldDB" id="A0A1H8A1T9"/>
<dbReference type="Gene3D" id="3.40.50.300">
    <property type="entry name" value="P-loop containing nucleotide triphosphate hydrolases"/>
    <property type="match status" value="1"/>
</dbReference>
<dbReference type="Gene3D" id="3.40.50.1000">
    <property type="entry name" value="HAD superfamily/HAD-like"/>
    <property type="match status" value="1"/>
</dbReference>
<sequence>MRYYVLASDYDGTLAHHGGVTDEVVEALKALKASGRSLLLVTGRELDELKALFPAHTVFDRIVAENGALIYNPATLEETTLGDAPPEAFVAELRKRGVQPLSAGRVIVATWEPHQDTVLEVIKQFGIERQIIFNKGAVMVLPPGINKSKGLNAALDAMGFSMHNVVAVGDAENDSAMLQVAECAVSVANALPTLQKISDWVTPADHGEGVMQLAARMREDDLLTLDSVLKRHYLPLGDRYDNAPFLVSPYGSNIILAGSSGGGKTTFTAAFMEILLQRGYQFIMIDPEGDYLELQGTVTIGDVAQPPALEPLMQLLDRPHQSVIVCTLALSMEEKPAFLQQLLAAVLELRQHKGRPHWILLDEAHHLAPAEANPHFFTPLHAFTNYIAITTRPELLHQSLLDQATTIMAVGQAPHETIHHYASCIKAALPEIPIADLQKGEALVWHRPSGEAPFLIRTLVPQKILQRHKRKYAIGDMGPDSFIFTGPEAKLQLKASNLLRFVEIAEGVDDDTWLYHLQRHDYSAWMRNSVNDETLAEQVEKIEDKEPDAAASRDAVAQLVKLHYTGPA</sequence>
<dbReference type="Pfam" id="PF08282">
    <property type="entry name" value="Hydrolase_3"/>
    <property type="match status" value="2"/>
</dbReference>
<dbReference type="NCBIfam" id="TIGR01484">
    <property type="entry name" value="HAD-SF-IIB"/>
    <property type="match status" value="1"/>
</dbReference>
<protein>
    <recommendedName>
        <fullName evidence="1">AAA+ ATPase domain-containing protein</fullName>
    </recommendedName>
</protein>
<dbReference type="GO" id="GO:0005829">
    <property type="term" value="C:cytosol"/>
    <property type="evidence" value="ECO:0007669"/>
    <property type="project" value="TreeGrafter"/>
</dbReference>
<dbReference type="InterPro" id="IPR006379">
    <property type="entry name" value="HAD-SF_hydro_IIB"/>
</dbReference>
<dbReference type="Gene3D" id="3.90.1070.10">
    <property type="match status" value="1"/>
</dbReference>
<organism evidence="2 3">
    <name type="scientific">Chitinophaga rupis</name>
    <dbReference type="NCBI Taxonomy" id="573321"/>
    <lineage>
        <taxon>Bacteria</taxon>
        <taxon>Pseudomonadati</taxon>
        <taxon>Bacteroidota</taxon>
        <taxon>Chitinophagia</taxon>
        <taxon>Chitinophagales</taxon>
        <taxon>Chitinophagaceae</taxon>
        <taxon>Chitinophaga</taxon>
    </lineage>
</organism>
<dbReference type="GO" id="GO:0000287">
    <property type="term" value="F:magnesium ion binding"/>
    <property type="evidence" value="ECO:0007669"/>
    <property type="project" value="TreeGrafter"/>
</dbReference>
<feature type="domain" description="AAA+ ATPase" evidence="1">
    <location>
        <begin position="250"/>
        <end position="433"/>
    </location>
</feature>
<evidence type="ECO:0000313" key="2">
    <source>
        <dbReference type="EMBL" id="SEM64680.1"/>
    </source>
</evidence>
<dbReference type="PANTHER" id="PTHR10000">
    <property type="entry name" value="PHOSPHOSERINE PHOSPHATASE"/>
    <property type="match status" value="1"/>
</dbReference>
<dbReference type="SUPFAM" id="SSF56784">
    <property type="entry name" value="HAD-like"/>
    <property type="match status" value="1"/>
</dbReference>
<gene>
    <name evidence="2" type="ORF">SAMN04488505_105288</name>
</gene>
<dbReference type="InterPro" id="IPR036412">
    <property type="entry name" value="HAD-like_sf"/>
</dbReference>
<dbReference type="STRING" id="573321.SAMN04488505_105288"/>
<dbReference type="SMART" id="SM00382">
    <property type="entry name" value="AAA"/>
    <property type="match status" value="1"/>
</dbReference>
<accession>A0A1H8A1T9</accession>
<name>A0A1H8A1T9_9BACT</name>
<evidence type="ECO:0000313" key="3">
    <source>
        <dbReference type="Proteomes" id="UP000198984"/>
    </source>
</evidence>
<dbReference type="GO" id="GO:0016791">
    <property type="term" value="F:phosphatase activity"/>
    <property type="evidence" value="ECO:0007669"/>
    <property type="project" value="TreeGrafter"/>
</dbReference>
<dbReference type="InterPro" id="IPR003593">
    <property type="entry name" value="AAA+_ATPase"/>
</dbReference>
<evidence type="ECO:0000259" key="1">
    <source>
        <dbReference type="SMART" id="SM00382"/>
    </source>
</evidence>
<reference evidence="2 3" key="1">
    <citation type="submission" date="2016-10" db="EMBL/GenBank/DDBJ databases">
        <authorList>
            <person name="de Groot N.N."/>
        </authorList>
    </citation>
    <scope>NUCLEOTIDE SEQUENCE [LARGE SCALE GENOMIC DNA]</scope>
    <source>
        <strain evidence="2 3">DSM 21039</strain>
    </source>
</reference>
<dbReference type="Proteomes" id="UP000198984">
    <property type="component" value="Unassembled WGS sequence"/>
</dbReference>